<gene>
    <name evidence="13" type="ORF">PFX98_19220</name>
</gene>
<keyword evidence="8 11" id="KW-0472">Membrane</keyword>
<dbReference type="KEGG" id="pais:PFX98_19220"/>
<evidence type="ECO:0000256" key="7">
    <source>
        <dbReference type="ARBA" id="ARBA00022989"/>
    </source>
</evidence>
<dbReference type="SUPFAM" id="SSF54523">
    <property type="entry name" value="Pili subunits"/>
    <property type="match status" value="1"/>
</dbReference>
<evidence type="ECO:0000256" key="5">
    <source>
        <dbReference type="ARBA" id="ARBA00022519"/>
    </source>
</evidence>
<dbReference type="InterPro" id="IPR045584">
    <property type="entry name" value="Pilin-like"/>
</dbReference>
<dbReference type="Gene3D" id="3.55.40.10">
    <property type="entry name" value="minor pseudopilin epsh domain"/>
    <property type="match status" value="1"/>
</dbReference>
<keyword evidence="5" id="KW-0997">Cell inner membrane</keyword>
<feature type="transmembrane region" description="Helical" evidence="11">
    <location>
        <begin position="21"/>
        <end position="39"/>
    </location>
</feature>
<evidence type="ECO:0000256" key="8">
    <source>
        <dbReference type="ARBA" id="ARBA00023136"/>
    </source>
</evidence>
<dbReference type="GO" id="GO:0015628">
    <property type="term" value="P:protein secretion by the type II secretion system"/>
    <property type="evidence" value="ECO:0007669"/>
    <property type="project" value="InterPro"/>
</dbReference>
<dbReference type="Proteomes" id="UP001177769">
    <property type="component" value="Chromosome"/>
</dbReference>
<reference evidence="13" key="1">
    <citation type="submission" date="2023-01" db="EMBL/GenBank/DDBJ databases">
        <title>Whole genome sequence of Paucibacter sp. S2-9 isolated from pond sediment.</title>
        <authorList>
            <person name="Jung J.Y."/>
        </authorList>
    </citation>
    <scope>NUCLEOTIDE SEQUENCE</scope>
    <source>
        <strain evidence="13">S2-9</strain>
    </source>
</reference>
<keyword evidence="7 11" id="KW-1133">Transmembrane helix</keyword>
<name>A0AA95NBJ8_9BURK</name>
<keyword evidence="14" id="KW-1185">Reference proteome</keyword>
<evidence type="ECO:0000256" key="11">
    <source>
        <dbReference type="SAM" id="Phobius"/>
    </source>
</evidence>
<accession>A0AA95NBJ8</accession>
<dbReference type="InterPro" id="IPR022346">
    <property type="entry name" value="T2SS_GspH"/>
</dbReference>
<dbReference type="GO" id="GO:0005886">
    <property type="term" value="C:plasma membrane"/>
    <property type="evidence" value="ECO:0007669"/>
    <property type="project" value="UniProtKB-SubCell"/>
</dbReference>
<evidence type="ECO:0000313" key="14">
    <source>
        <dbReference type="Proteomes" id="UP001177769"/>
    </source>
</evidence>
<dbReference type="EMBL" id="CP116346">
    <property type="protein sequence ID" value="WIT11019.1"/>
    <property type="molecule type" value="Genomic_DNA"/>
</dbReference>
<comment type="subcellular location">
    <subcellularLocation>
        <location evidence="1">Cell inner membrane</location>
        <topology evidence="1">Single-pass membrane protein</topology>
    </subcellularLocation>
</comment>
<keyword evidence="3" id="KW-1003">Cell membrane</keyword>
<evidence type="ECO:0000256" key="4">
    <source>
        <dbReference type="ARBA" id="ARBA00022481"/>
    </source>
</evidence>
<evidence type="ECO:0000256" key="3">
    <source>
        <dbReference type="ARBA" id="ARBA00022475"/>
    </source>
</evidence>
<evidence type="ECO:0000256" key="10">
    <source>
        <dbReference type="ARBA" id="ARBA00030775"/>
    </source>
</evidence>
<protein>
    <recommendedName>
        <fullName evidence="2">Type II secretion system protein H</fullName>
    </recommendedName>
    <alternativeName>
        <fullName evidence="10">General secretion pathway protein H</fullName>
    </alternativeName>
</protein>
<keyword evidence="4" id="KW-0488">Methylation</keyword>
<evidence type="ECO:0000256" key="1">
    <source>
        <dbReference type="ARBA" id="ARBA00004377"/>
    </source>
</evidence>
<evidence type="ECO:0000256" key="6">
    <source>
        <dbReference type="ARBA" id="ARBA00022692"/>
    </source>
</evidence>
<comment type="similarity">
    <text evidence="9">Belongs to the GSP H family.</text>
</comment>
<sequence>MNKGSRVSALRGDAGRSLIEVFICLAVIALLLVSVMRAVQEFNARQRVHAVAAAVYVDLQQARSEAVRTATTVHVSFVQHASGSCYWMHSGKTDACSCNADGQTVCQDSGTLIKAQWLPLPLSPQVKANVRRMTFQGHQGTVSTTGSIDIQLAHSPSIRHVVSIAGRVRTCSPDAARGALPSCG</sequence>
<dbReference type="Pfam" id="PF12019">
    <property type="entry name" value="GspH"/>
    <property type="match status" value="1"/>
</dbReference>
<dbReference type="RefSeq" id="WP_285232097.1">
    <property type="nucleotide sequence ID" value="NZ_CP116346.1"/>
</dbReference>
<proteinExistence type="inferred from homology"/>
<evidence type="ECO:0000256" key="2">
    <source>
        <dbReference type="ARBA" id="ARBA00021549"/>
    </source>
</evidence>
<dbReference type="AlphaFoldDB" id="A0AA95NBJ8"/>
<feature type="domain" description="General secretion pathway GspH" evidence="12">
    <location>
        <begin position="53"/>
        <end position="166"/>
    </location>
</feature>
<evidence type="ECO:0000256" key="9">
    <source>
        <dbReference type="ARBA" id="ARBA00025772"/>
    </source>
</evidence>
<evidence type="ECO:0000259" key="12">
    <source>
        <dbReference type="Pfam" id="PF12019"/>
    </source>
</evidence>
<dbReference type="GO" id="GO:0015627">
    <property type="term" value="C:type II protein secretion system complex"/>
    <property type="evidence" value="ECO:0007669"/>
    <property type="project" value="InterPro"/>
</dbReference>
<organism evidence="13 14">
    <name type="scientific">Paucibacter sediminis</name>
    <dbReference type="NCBI Taxonomy" id="3019553"/>
    <lineage>
        <taxon>Bacteria</taxon>
        <taxon>Pseudomonadati</taxon>
        <taxon>Pseudomonadota</taxon>
        <taxon>Betaproteobacteria</taxon>
        <taxon>Burkholderiales</taxon>
        <taxon>Sphaerotilaceae</taxon>
        <taxon>Roseateles</taxon>
    </lineage>
</organism>
<keyword evidence="6 11" id="KW-0812">Transmembrane</keyword>
<evidence type="ECO:0000313" key="13">
    <source>
        <dbReference type="EMBL" id="WIT11019.1"/>
    </source>
</evidence>